<dbReference type="AlphaFoldDB" id="Q1MS38"/>
<dbReference type="EMBL" id="AM180252">
    <property type="protein sequence ID" value="CAJ54187.1"/>
    <property type="molecule type" value="Genomic_DNA"/>
</dbReference>
<dbReference type="GO" id="GO:0004326">
    <property type="term" value="F:tetrahydrofolylpolyglutamate synthase activity"/>
    <property type="evidence" value="ECO:0007669"/>
    <property type="project" value="UniProtKB-EC"/>
</dbReference>
<dbReference type="GO" id="GO:0008841">
    <property type="term" value="F:dihydrofolate synthase activity"/>
    <property type="evidence" value="ECO:0007669"/>
    <property type="project" value="UniProtKB-EC"/>
</dbReference>
<evidence type="ECO:0000256" key="3">
    <source>
        <dbReference type="ARBA" id="ARBA00005150"/>
    </source>
</evidence>
<sequence length="435" mass="48119">MKFTSFDDVQNFLDNLGLFNIDLELTRMNQALTKLDFNSLPYKVVQIVGTNGKGSTATFLASLAKSHGLKVGIYTSPHFVTPRERICINGEMLSPEVWITLTERILDNTLSLTYFELLTVLAIVAFSEFKVDLAILEAGLGGQHDATTAVPADLVCYTPIDLDHEQFLGSTVEAIAKEKSQAMRFRKPVLSSFQQPEVMSILCAMAKEKNCSFQSLEQISLVYDLFYPNLDGSQTKSEYLTLGMAGKHQRVNAQLALAAWHVLSQNFGWDFNLNCIYKGLAHAFIPGRFQYVPPNPSLGCLPTILDGAHNPHGLEACIAACKSIGIRPGAIIFSCFADKNIKEMVELVQIFAEGIPLFIPTIQVHERAMCSNELAKLFKCSVQPVQRLSIALQAIKNSDIEISEKRPIVILGSLYLIGEFFTLYPHVLSSSIGMI</sequence>
<keyword evidence="13" id="KW-0289">Folate biosynthesis</keyword>
<comment type="catalytic activity">
    <reaction evidence="21">
        <text>7,8-dihydropteroate + L-glutamate + ATP = 7,8-dihydrofolate + ADP + phosphate + H(+)</text>
        <dbReference type="Rhea" id="RHEA:23584"/>
        <dbReference type="ChEBI" id="CHEBI:15378"/>
        <dbReference type="ChEBI" id="CHEBI:17839"/>
        <dbReference type="ChEBI" id="CHEBI:29985"/>
        <dbReference type="ChEBI" id="CHEBI:30616"/>
        <dbReference type="ChEBI" id="CHEBI:43474"/>
        <dbReference type="ChEBI" id="CHEBI:57451"/>
        <dbReference type="ChEBI" id="CHEBI:456216"/>
        <dbReference type="EC" id="6.3.2.12"/>
    </reaction>
</comment>
<evidence type="ECO:0000256" key="20">
    <source>
        <dbReference type="ARBA" id="ARBA00049035"/>
    </source>
</evidence>
<evidence type="ECO:0000256" key="9">
    <source>
        <dbReference type="ARBA" id="ARBA00022723"/>
    </source>
</evidence>
<dbReference type="EC" id="6.3.2.17" evidence="5"/>
<dbReference type="GO" id="GO:0006730">
    <property type="term" value="P:one-carbon metabolic process"/>
    <property type="evidence" value="ECO:0007669"/>
    <property type="project" value="UniProtKB-KW"/>
</dbReference>
<evidence type="ECO:0000256" key="11">
    <source>
        <dbReference type="ARBA" id="ARBA00022840"/>
    </source>
</evidence>
<dbReference type="GO" id="GO:0046654">
    <property type="term" value="P:tetrahydrofolate biosynthetic process"/>
    <property type="evidence" value="ECO:0007669"/>
    <property type="project" value="UniProtKB-UniPathway"/>
</dbReference>
<accession>Q1MS38</accession>
<evidence type="ECO:0000313" key="25">
    <source>
        <dbReference type="EMBL" id="CAJ54187.1"/>
    </source>
</evidence>
<evidence type="ECO:0000256" key="16">
    <source>
        <dbReference type="ARBA" id="ARBA00030876"/>
    </source>
</evidence>
<keyword evidence="7" id="KW-0554">One-carbon metabolism</keyword>
<organism evidence="25 26">
    <name type="scientific">Lawsonia intracellularis (strain PHE/MN1-00)</name>
    <dbReference type="NCBI Taxonomy" id="363253"/>
    <lineage>
        <taxon>Bacteria</taxon>
        <taxon>Pseudomonadati</taxon>
        <taxon>Thermodesulfobacteriota</taxon>
        <taxon>Desulfovibrionia</taxon>
        <taxon>Desulfovibrionales</taxon>
        <taxon>Desulfovibrionaceae</taxon>
        <taxon>Lawsonia</taxon>
    </lineage>
</organism>
<evidence type="ECO:0000256" key="5">
    <source>
        <dbReference type="ARBA" id="ARBA00013025"/>
    </source>
</evidence>
<evidence type="ECO:0000256" key="10">
    <source>
        <dbReference type="ARBA" id="ARBA00022741"/>
    </source>
</evidence>
<gene>
    <name evidence="25" type="primary">folC</name>
    <name evidence="25" type="ordered locus">LI0131</name>
</gene>
<evidence type="ECO:0000256" key="4">
    <source>
        <dbReference type="ARBA" id="ARBA00013023"/>
    </source>
</evidence>
<comment type="catalytic activity">
    <reaction evidence="18">
        <text>(6S)-5,6,7,8-tetrahydrofolyl-(gamma-L-Glu)(n) + L-glutamate + ATP = (6S)-5,6,7,8-tetrahydrofolyl-(gamma-L-Glu)(n+1) + ADP + phosphate + H(+)</text>
        <dbReference type="Rhea" id="RHEA:10580"/>
        <dbReference type="Rhea" id="RHEA-COMP:14738"/>
        <dbReference type="Rhea" id="RHEA-COMP:14740"/>
        <dbReference type="ChEBI" id="CHEBI:15378"/>
        <dbReference type="ChEBI" id="CHEBI:29985"/>
        <dbReference type="ChEBI" id="CHEBI:30616"/>
        <dbReference type="ChEBI" id="CHEBI:43474"/>
        <dbReference type="ChEBI" id="CHEBI:141005"/>
        <dbReference type="ChEBI" id="CHEBI:456216"/>
        <dbReference type="EC" id="6.3.2.17"/>
    </reaction>
</comment>
<dbReference type="STRING" id="363253.LI0131"/>
<dbReference type="RefSeq" id="WP_011526214.1">
    <property type="nucleotide sequence ID" value="NC_008011.1"/>
</dbReference>
<evidence type="ECO:0000256" key="12">
    <source>
        <dbReference type="ARBA" id="ARBA00022842"/>
    </source>
</evidence>
<evidence type="ECO:0000256" key="14">
    <source>
        <dbReference type="ARBA" id="ARBA00030048"/>
    </source>
</evidence>
<dbReference type="eggNOG" id="COG0285">
    <property type="taxonomic scope" value="Bacteria"/>
</dbReference>
<dbReference type="InterPro" id="IPR013221">
    <property type="entry name" value="Mur_ligase_cen"/>
</dbReference>
<protein>
    <recommendedName>
        <fullName evidence="6">Dihydrofolate synthase/folylpolyglutamate synthase</fullName>
        <ecNumber evidence="4">6.3.2.12</ecNumber>
        <ecNumber evidence="5">6.3.2.17</ecNumber>
    </recommendedName>
    <alternativeName>
        <fullName evidence="16">Folylpoly-gamma-glutamate synthetase</fullName>
    </alternativeName>
    <alternativeName>
        <fullName evidence="17">Folylpoly-gamma-glutamate synthetase-dihydrofolate synthetase</fullName>
    </alternativeName>
    <alternativeName>
        <fullName evidence="14">Folylpolyglutamate synthetase</fullName>
    </alternativeName>
    <alternativeName>
        <fullName evidence="15">Tetrahydrofolylpolyglutamate synthase</fullName>
    </alternativeName>
</protein>
<name>Q1MS38_LAWIP</name>
<dbReference type="InterPro" id="IPR004101">
    <property type="entry name" value="Mur_ligase_C"/>
</dbReference>
<comment type="similarity">
    <text evidence="22">Belongs to the folylpolyglutamate synthase family.</text>
</comment>
<dbReference type="OrthoDB" id="9809356at2"/>
<evidence type="ECO:0000256" key="1">
    <source>
        <dbReference type="ARBA" id="ARBA00002714"/>
    </source>
</evidence>
<dbReference type="InterPro" id="IPR036615">
    <property type="entry name" value="Mur_ligase_C_dom_sf"/>
</dbReference>
<keyword evidence="26" id="KW-1185">Reference proteome</keyword>
<evidence type="ECO:0000259" key="23">
    <source>
        <dbReference type="Pfam" id="PF02875"/>
    </source>
</evidence>
<proteinExistence type="inferred from homology"/>
<evidence type="ECO:0000256" key="21">
    <source>
        <dbReference type="ARBA" id="ARBA00049161"/>
    </source>
</evidence>
<evidence type="ECO:0000259" key="24">
    <source>
        <dbReference type="Pfam" id="PF08245"/>
    </source>
</evidence>
<dbReference type="Pfam" id="PF08245">
    <property type="entry name" value="Mur_ligase_M"/>
    <property type="match status" value="1"/>
</dbReference>
<dbReference type="GO" id="GO:0005829">
    <property type="term" value="C:cytosol"/>
    <property type="evidence" value="ECO:0007669"/>
    <property type="project" value="TreeGrafter"/>
</dbReference>
<dbReference type="EC" id="6.3.2.12" evidence="4"/>
<dbReference type="GO" id="GO:0005524">
    <property type="term" value="F:ATP binding"/>
    <property type="evidence" value="ECO:0007669"/>
    <property type="project" value="UniProtKB-KW"/>
</dbReference>
<dbReference type="PIRSF" id="PIRSF001563">
    <property type="entry name" value="Folylpolyglu_synth"/>
    <property type="match status" value="1"/>
</dbReference>
<comment type="function">
    <text evidence="1">Functions in two distinct reactions of the de novo folate biosynthetic pathway. Catalyzes the addition of a glutamate residue to dihydropteroate (7,8-dihydropteroate or H2Pte) to form dihydrofolate (7,8-dihydrofolate monoglutamate or H2Pte-Glu). Also catalyzes successive additions of L-glutamate to tetrahydrofolate or 10-formyltetrahydrofolate or 5,10-methylenetetrahydrofolate, leading to folylpolyglutamate derivatives.</text>
</comment>
<dbReference type="SUPFAM" id="SSF53244">
    <property type="entry name" value="MurD-like peptide ligases, peptide-binding domain"/>
    <property type="match status" value="1"/>
</dbReference>
<evidence type="ECO:0000256" key="15">
    <source>
        <dbReference type="ARBA" id="ARBA00030592"/>
    </source>
</evidence>
<evidence type="ECO:0000256" key="22">
    <source>
        <dbReference type="PIRNR" id="PIRNR001563"/>
    </source>
</evidence>
<dbReference type="Proteomes" id="UP000002430">
    <property type="component" value="Chromosome"/>
</dbReference>
<dbReference type="InterPro" id="IPR036565">
    <property type="entry name" value="Mur-like_cat_sf"/>
</dbReference>
<dbReference type="KEGG" id="lip:LI0131"/>
<dbReference type="InterPro" id="IPR001645">
    <property type="entry name" value="Folylpolyglutamate_synth"/>
</dbReference>
<evidence type="ECO:0000256" key="7">
    <source>
        <dbReference type="ARBA" id="ARBA00022563"/>
    </source>
</evidence>
<dbReference type="HOGENOM" id="CLU_015869_1_1_7"/>
<evidence type="ECO:0000256" key="6">
    <source>
        <dbReference type="ARBA" id="ARBA00019357"/>
    </source>
</evidence>
<comment type="catalytic activity">
    <reaction evidence="20">
        <text>(6R)-5,10-methylenetetrahydrofolyl-(gamma-L-Glu)(n) + L-glutamate + ATP = (6R)-5,10-methylenetetrahydrofolyl-(gamma-L-Glu)(n+1) + ADP + phosphate + H(+)</text>
        <dbReference type="Rhea" id="RHEA:51912"/>
        <dbReference type="Rhea" id="RHEA-COMP:13257"/>
        <dbReference type="Rhea" id="RHEA-COMP:13258"/>
        <dbReference type="ChEBI" id="CHEBI:15378"/>
        <dbReference type="ChEBI" id="CHEBI:29985"/>
        <dbReference type="ChEBI" id="CHEBI:30616"/>
        <dbReference type="ChEBI" id="CHEBI:43474"/>
        <dbReference type="ChEBI" id="CHEBI:136572"/>
        <dbReference type="ChEBI" id="CHEBI:456216"/>
        <dbReference type="EC" id="6.3.2.17"/>
    </reaction>
</comment>
<dbReference type="UniPathway" id="UPA00077">
    <property type="reaction ID" value="UER00157"/>
</dbReference>
<dbReference type="PANTHER" id="PTHR11136">
    <property type="entry name" value="FOLYLPOLYGLUTAMATE SYNTHASE-RELATED"/>
    <property type="match status" value="1"/>
</dbReference>
<comment type="pathway">
    <text evidence="2">Cofactor biosynthesis; tetrahydrofolate biosynthesis; 7,8-dihydrofolate from 2-amino-4-hydroxy-6-hydroxymethyl-7,8-dihydropteridine diphosphate and 4-aminobenzoate: step 2/2.</text>
</comment>
<evidence type="ECO:0000256" key="2">
    <source>
        <dbReference type="ARBA" id="ARBA00004799"/>
    </source>
</evidence>
<reference evidence="25 26" key="1">
    <citation type="submission" date="2005-11" db="EMBL/GenBank/DDBJ databases">
        <title>The complete genome sequence of Lawsonia intracellularis: the causative agent of proliferative enteropathy.</title>
        <authorList>
            <person name="Kaur K."/>
            <person name="Zhang Q."/>
            <person name="Beckler D."/>
            <person name="Munir S."/>
            <person name="Li L."/>
            <person name="Kinsley K."/>
            <person name="Herron L."/>
            <person name="Peterson A."/>
            <person name="May B."/>
            <person name="Singh S."/>
            <person name="Gebhart C."/>
            <person name="Kapur V."/>
        </authorList>
    </citation>
    <scope>NUCLEOTIDE SEQUENCE [LARGE SCALE GENOMIC DNA]</scope>
    <source>
        <strain evidence="25 26">PHE/MN1-00</strain>
    </source>
</reference>
<keyword evidence="11 22" id="KW-0067">ATP-binding</keyword>
<keyword evidence="8 22" id="KW-0436">Ligase</keyword>
<dbReference type="Pfam" id="PF02875">
    <property type="entry name" value="Mur_ligase_C"/>
    <property type="match status" value="1"/>
</dbReference>
<keyword evidence="9" id="KW-0479">Metal-binding</keyword>
<dbReference type="SUPFAM" id="SSF53623">
    <property type="entry name" value="MurD-like peptide ligases, catalytic domain"/>
    <property type="match status" value="1"/>
</dbReference>
<comment type="catalytic activity">
    <reaction evidence="19">
        <text>10-formyltetrahydrofolyl-(gamma-L-Glu)(n) + L-glutamate + ATP = 10-formyltetrahydrofolyl-(gamma-L-Glu)(n+1) + ADP + phosphate + H(+)</text>
        <dbReference type="Rhea" id="RHEA:51904"/>
        <dbReference type="Rhea" id="RHEA-COMP:13088"/>
        <dbReference type="Rhea" id="RHEA-COMP:14300"/>
        <dbReference type="ChEBI" id="CHEBI:15378"/>
        <dbReference type="ChEBI" id="CHEBI:29985"/>
        <dbReference type="ChEBI" id="CHEBI:30616"/>
        <dbReference type="ChEBI" id="CHEBI:43474"/>
        <dbReference type="ChEBI" id="CHEBI:134413"/>
        <dbReference type="ChEBI" id="CHEBI:456216"/>
        <dbReference type="EC" id="6.3.2.17"/>
    </reaction>
</comment>
<keyword evidence="12" id="KW-0460">Magnesium</keyword>
<evidence type="ECO:0000256" key="19">
    <source>
        <dbReference type="ARBA" id="ARBA00047808"/>
    </source>
</evidence>
<evidence type="ECO:0000256" key="8">
    <source>
        <dbReference type="ARBA" id="ARBA00022598"/>
    </source>
</evidence>
<keyword evidence="10 22" id="KW-0547">Nucleotide-binding</keyword>
<dbReference type="NCBIfam" id="TIGR01499">
    <property type="entry name" value="folC"/>
    <property type="match status" value="1"/>
</dbReference>
<feature type="domain" description="Mur ligase central" evidence="24">
    <location>
        <begin position="48"/>
        <end position="259"/>
    </location>
</feature>
<dbReference type="PANTHER" id="PTHR11136:SF5">
    <property type="entry name" value="FOLYLPOLYGLUTAMATE SYNTHASE, MITOCHONDRIAL"/>
    <property type="match status" value="1"/>
</dbReference>
<dbReference type="Gene3D" id="3.90.190.20">
    <property type="entry name" value="Mur ligase, C-terminal domain"/>
    <property type="match status" value="1"/>
</dbReference>
<feature type="domain" description="Mur ligase C-terminal" evidence="23">
    <location>
        <begin position="287"/>
        <end position="413"/>
    </location>
</feature>
<evidence type="ECO:0000256" key="17">
    <source>
        <dbReference type="ARBA" id="ARBA00032510"/>
    </source>
</evidence>
<dbReference type="GO" id="GO:0046656">
    <property type="term" value="P:folic acid biosynthetic process"/>
    <property type="evidence" value="ECO:0007669"/>
    <property type="project" value="UniProtKB-KW"/>
</dbReference>
<comment type="pathway">
    <text evidence="3">Cofactor biosynthesis; tetrahydrofolylpolyglutamate biosynthesis.</text>
</comment>
<evidence type="ECO:0000313" key="26">
    <source>
        <dbReference type="Proteomes" id="UP000002430"/>
    </source>
</evidence>
<evidence type="ECO:0000256" key="18">
    <source>
        <dbReference type="ARBA" id="ARBA00047493"/>
    </source>
</evidence>
<evidence type="ECO:0000256" key="13">
    <source>
        <dbReference type="ARBA" id="ARBA00022909"/>
    </source>
</evidence>
<dbReference type="Gene3D" id="3.40.1190.10">
    <property type="entry name" value="Mur-like, catalytic domain"/>
    <property type="match status" value="1"/>
</dbReference>
<dbReference type="GO" id="GO:0046872">
    <property type="term" value="F:metal ion binding"/>
    <property type="evidence" value="ECO:0007669"/>
    <property type="project" value="UniProtKB-KW"/>
</dbReference>